<keyword evidence="4" id="KW-1185">Reference proteome</keyword>
<dbReference type="AlphaFoldDB" id="A0A6A6UM16"/>
<feature type="compositionally biased region" description="Basic residues" evidence="1">
    <location>
        <begin position="514"/>
        <end position="525"/>
    </location>
</feature>
<feature type="region of interest" description="Disordered" evidence="1">
    <location>
        <begin position="680"/>
        <end position="758"/>
    </location>
</feature>
<feature type="compositionally biased region" description="Polar residues" evidence="1">
    <location>
        <begin position="704"/>
        <end position="714"/>
    </location>
</feature>
<feature type="compositionally biased region" description="Basic residues" evidence="1">
    <location>
        <begin position="535"/>
        <end position="544"/>
    </location>
</feature>
<keyword evidence="2" id="KW-0472">Membrane</keyword>
<feature type="compositionally biased region" description="Basic and acidic residues" evidence="1">
    <location>
        <begin position="328"/>
        <end position="351"/>
    </location>
</feature>
<feature type="transmembrane region" description="Helical" evidence="2">
    <location>
        <begin position="20"/>
        <end position="43"/>
    </location>
</feature>
<feature type="compositionally biased region" description="Low complexity" evidence="1">
    <location>
        <begin position="684"/>
        <end position="695"/>
    </location>
</feature>
<name>A0A6A6UM16_9PEZI</name>
<evidence type="ECO:0000313" key="4">
    <source>
        <dbReference type="Proteomes" id="UP000799302"/>
    </source>
</evidence>
<evidence type="ECO:0000313" key="3">
    <source>
        <dbReference type="EMBL" id="KAF2672128.1"/>
    </source>
</evidence>
<feature type="region of interest" description="Disordered" evidence="1">
    <location>
        <begin position="566"/>
        <end position="621"/>
    </location>
</feature>
<feature type="transmembrane region" description="Helical" evidence="2">
    <location>
        <begin position="97"/>
        <end position="122"/>
    </location>
</feature>
<feature type="compositionally biased region" description="Basic and acidic residues" evidence="1">
    <location>
        <begin position="600"/>
        <end position="609"/>
    </location>
</feature>
<gene>
    <name evidence="3" type="ORF">BT63DRAFT_188869</name>
</gene>
<keyword evidence="2" id="KW-0812">Transmembrane</keyword>
<evidence type="ECO:0000256" key="2">
    <source>
        <dbReference type="SAM" id="Phobius"/>
    </source>
</evidence>
<feature type="compositionally biased region" description="Polar residues" evidence="1">
    <location>
        <begin position="749"/>
        <end position="758"/>
    </location>
</feature>
<sequence length="758" mass="85843">MAKMFTRGNSEKLHQADGRWGIKFACRLGMSLVSVAAIALAVVTLITGNSSFAPKPFRQAGDVVIYLPCDIVSILWNITCIVYFFSKRKPLLPTATVVLHFCLAIIFAITGVYVTLVTWTGYKGLSGDIYNVDMLGEHQVTSIEGNAVTVNAGNVHDCPAFPSCTSQRMWLQQAQQRGLTAVIGSILFDLSFFFHCALFFLGLNDAVFGGRDLLKRRPKRKGKSSPTMEDYKHAMRASVRETSQYADPVPMSAFRKVYADLPIGPSRLSGAGIKPYSNHNSGVASPRHIAIDMDPYSSQQRLYNGQDLSPTLDRPARSLHRRSSTPPRKYESRSRERRSPSLGYHESESRNRRSHSPGYYKSHSRSRRSRSRGHYESDSKNRRSRSRKSHGSRSPAHRSRSRRSHVSRSPARRSRSPRRHGSRSPSRHSQSRKKRESYTSTHRSHSRKHVASRSPSRHSHSHKHHDSRTSNRRSRSPGHYESRSSNRRNHSPGYYETRPSHRASHSRYSDSHKADRRGRSPRHDHRQSNRSSRSPSRHSKKRISRSPVPHYDYYDEEAELENDMPPLPLEAQFMPSPQDFSSDSESEESEAEEETEVEEEPKQANEKRPRMAHRPRSYDRISYLRNAPSAANYKANGTPGTVMTHGFAMPPRHHRSRSLTSMRSVPPVPPMPTYMTREELALSQSQQAKARAARPQNRRHTLNDKSASQHQKVSTYGAHQHYVPSPGVGSPTSSTKGDLPRKKKARSGVVSNKSSRRA</sequence>
<feature type="compositionally biased region" description="Basic residues" evidence="1">
    <location>
        <begin position="382"/>
        <end position="435"/>
    </location>
</feature>
<evidence type="ECO:0000256" key="1">
    <source>
        <dbReference type="SAM" id="MobiDB-lite"/>
    </source>
</evidence>
<feature type="compositionally biased region" description="Low complexity" evidence="1">
    <location>
        <begin position="723"/>
        <end position="735"/>
    </location>
</feature>
<dbReference type="EMBL" id="MU004232">
    <property type="protein sequence ID" value="KAF2672128.1"/>
    <property type="molecule type" value="Genomic_DNA"/>
</dbReference>
<feature type="compositionally biased region" description="Basic residues" evidence="1">
    <location>
        <begin position="362"/>
        <end position="372"/>
    </location>
</feature>
<keyword evidence="2" id="KW-1133">Transmembrane helix</keyword>
<feature type="region of interest" description="Disordered" evidence="1">
    <location>
        <begin position="301"/>
        <end position="550"/>
    </location>
</feature>
<protein>
    <recommendedName>
        <fullName evidence="5">MARVEL domain-containing protein</fullName>
    </recommendedName>
</protein>
<accession>A0A6A6UM16</accession>
<reference evidence="3" key="1">
    <citation type="journal article" date="2020" name="Stud. Mycol.">
        <title>101 Dothideomycetes genomes: a test case for predicting lifestyles and emergence of pathogens.</title>
        <authorList>
            <person name="Haridas S."/>
            <person name="Albert R."/>
            <person name="Binder M."/>
            <person name="Bloem J."/>
            <person name="Labutti K."/>
            <person name="Salamov A."/>
            <person name="Andreopoulos B."/>
            <person name="Baker S."/>
            <person name="Barry K."/>
            <person name="Bills G."/>
            <person name="Bluhm B."/>
            <person name="Cannon C."/>
            <person name="Castanera R."/>
            <person name="Culley D."/>
            <person name="Daum C."/>
            <person name="Ezra D."/>
            <person name="Gonzalez J."/>
            <person name="Henrissat B."/>
            <person name="Kuo A."/>
            <person name="Liang C."/>
            <person name="Lipzen A."/>
            <person name="Lutzoni F."/>
            <person name="Magnuson J."/>
            <person name="Mondo S."/>
            <person name="Nolan M."/>
            <person name="Ohm R."/>
            <person name="Pangilinan J."/>
            <person name="Park H.-J."/>
            <person name="Ramirez L."/>
            <person name="Alfaro M."/>
            <person name="Sun H."/>
            <person name="Tritt A."/>
            <person name="Yoshinaga Y."/>
            <person name="Zwiers L.-H."/>
            <person name="Turgeon B."/>
            <person name="Goodwin S."/>
            <person name="Spatafora J."/>
            <person name="Crous P."/>
            <person name="Grigoriev I."/>
        </authorList>
    </citation>
    <scope>NUCLEOTIDE SEQUENCE</scope>
    <source>
        <strain evidence="3">CBS 115976</strain>
    </source>
</reference>
<feature type="compositionally biased region" description="Acidic residues" evidence="1">
    <location>
        <begin position="582"/>
        <end position="599"/>
    </location>
</feature>
<proteinExistence type="predicted"/>
<feature type="transmembrane region" description="Helical" evidence="2">
    <location>
        <begin position="63"/>
        <end position="85"/>
    </location>
</feature>
<dbReference type="Proteomes" id="UP000799302">
    <property type="component" value="Unassembled WGS sequence"/>
</dbReference>
<organism evidence="3 4">
    <name type="scientific">Microthyrium microscopicum</name>
    <dbReference type="NCBI Taxonomy" id="703497"/>
    <lineage>
        <taxon>Eukaryota</taxon>
        <taxon>Fungi</taxon>
        <taxon>Dikarya</taxon>
        <taxon>Ascomycota</taxon>
        <taxon>Pezizomycotina</taxon>
        <taxon>Dothideomycetes</taxon>
        <taxon>Dothideomycetes incertae sedis</taxon>
        <taxon>Microthyriales</taxon>
        <taxon>Microthyriaceae</taxon>
        <taxon>Microthyrium</taxon>
    </lineage>
</organism>
<feature type="compositionally biased region" description="Basic residues" evidence="1">
    <location>
        <begin position="442"/>
        <end position="476"/>
    </location>
</feature>
<evidence type="ECO:0008006" key="5">
    <source>
        <dbReference type="Google" id="ProtNLM"/>
    </source>
</evidence>